<evidence type="ECO:0000313" key="9">
    <source>
        <dbReference type="Proteomes" id="UP000310636"/>
    </source>
</evidence>
<dbReference type="AlphaFoldDB" id="A0A4S4BTC9"/>
<keyword evidence="9" id="KW-1185">Reference proteome</keyword>
<dbReference type="InterPro" id="IPR007341">
    <property type="entry name" value="Transgly_assoc"/>
</dbReference>
<evidence type="ECO:0000256" key="3">
    <source>
        <dbReference type="ARBA" id="ARBA00022475"/>
    </source>
</evidence>
<keyword evidence="5 7" id="KW-1133">Transmembrane helix</keyword>
<dbReference type="RefSeq" id="WP_136370835.1">
    <property type="nucleotide sequence ID" value="NZ_SSOB01000019.1"/>
</dbReference>
<dbReference type="Proteomes" id="UP000310636">
    <property type="component" value="Unassembled WGS sequence"/>
</dbReference>
<dbReference type="Pfam" id="PF04226">
    <property type="entry name" value="Transgly_assoc"/>
    <property type="match status" value="1"/>
</dbReference>
<dbReference type="EMBL" id="SSOB01000019">
    <property type="protein sequence ID" value="THF77535.1"/>
    <property type="molecule type" value="Genomic_DNA"/>
</dbReference>
<evidence type="ECO:0000256" key="1">
    <source>
        <dbReference type="ARBA" id="ARBA00004651"/>
    </source>
</evidence>
<keyword evidence="3" id="KW-1003">Cell membrane</keyword>
<dbReference type="GO" id="GO:0005886">
    <property type="term" value="C:plasma membrane"/>
    <property type="evidence" value="ECO:0007669"/>
    <property type="project" value="UniProtKB-SubCell"/>
</dbReference>
<organism evidence="8 9">
    <name type="scientific">Cohnella fermenti</name>
    <dbReference type="NCBI Taxonomy" id="2565925"/>
    <lineage>
        <taxon>Bacteria</taxon>
        <taxon>Bacillati</taxon>
        <taxon>Bacillota</taxon>
        <taxon>Bacilli</taxon>
        <taxon>Bacillales</taxon>
        <taxon>Paenibacillaceae</taxon>
        <taxon>Cohnella</taxon>
    </lineage>
</organism>
<comment type="subcellular location">
    <subcellularLocation>
        <location evidence="1">Cell membrane</location>
        <topology evidence="1">Multi-pass membrane protein</topology>
    </subcellularLocation>
</comment>
<feature type="transmembrane region" description="Helical" evidence="7">
    <location>
        <begin position="56"/>
        <end position="77"/>
    </location>
</feature>
<evidence type="ECO:0000256" key="7">
    <source>
        <dbReference type="SAM" id="Phobius"/>
    </source>
</evidence>
<dbReference type="OrthoDB" id="1632160at2"/>
<proteinExistence type="inferred from homology"/>
<sequence length="85" mass="8571">MWGLLLSILMAILIGIIGDALVGAQMPGGVFGSMIAGFAGAWLGALMLGSWGPIIAGFPIVPSIIGAALFVFLMGLLGQALRKSA</sequence>
<name>A0A4S4BTC9_9BACL</name>
<accession>A0A4S4BTC9</accession>
<reference evidence="8 9" key="1">
    <citation type="submission" date="2019-04" db="EMBL/GenBank/DDBJ databases">
        <title>Cohnella sp. nov. isolated from preserved vegetables.</title>
        <authorList>
            <person name="Lin S.-Y."/>
            <person name="Hung M.-H."/>
            <person name="Young C.-C."/>
        </authorList>
    </citation>
    <scope>NUCLEOTIDE SEQUENCE [LARGE SCALE GENOMIC DNA]</scope>
    <source>
        <strain evidence="8 9">CC-MHH1044</strain>
    </source>
</reference>
<evidence type="ECO:0000256" key="4">
    <source>
        <dbReference type="ARBA" id="ARBA00022692"/>
    </source>
</evidence>
<keyword evidence="4 7" id="KW-0812">Transmembrane</keyword>
<comment type="caution">
    <text evidence="8">The sequence shown here is derived from an EMBL/GenBank/DDBJ whole genome shotgun (WGS) entry which is preliminary data.</text>
</comment>
<keyword evidence="6 7" id="KW-0472">Membrane</keyword>
<evidence type="ECO:0000256" key="6">
    <source>
        <dbReference type="ARBA" id="ARBA00023136"/>
    </source>
</evidence>
<evidence type="ECO:0000313" key="8">
    <source>
        <dbReference type="EMBL" id="THF77535.1"/>
    </source>
</evidence>
<evidence type="ECO:0000256" key="2">
    <source>
        <dbReference type="ARBA" id="ARBA00011006"/>
    </source>
</evidence>
<evidence type="ECO:0000256" key="5">
    <source>
        <dbReference type="ARBA" id="ARBA00022989"/>
    </source>
</evidence>
<protein>
    <submittedName>
        <fullName evidence="8">GlsB/YeaQ/YmgE family stress response membrane protein</fullName>
    </submittedName>
</protein>
<gene>
    <name evidence="8" type="ORF">E6C55_16080</name>
</gene>
<comment type="similarity">
    <text evidence="2">Belongs to the UPF0410 family.</text>
</comment>